<evidence type="ECO:0000313" key="4">
    <source>
        <dbReference type="Proteomes" id="UP000502377"/>
    </source>
</evidence>
<evidence type="ECO:0000259" key="2">
    <source>
        <dbReference type="Pfam" id="PF02481"/>
    </source>
</evidence>
<dbReference type="InterPro" id="IPR003488">
    <property type="entry name" value="DprA"/>
</dbReference>
<dbReference type="Gene3D" id="3.40.50.450">
    <property type="match status" value="1"/>
</dbReference>
<proteinExistence type="inferred from homology"/>
<feature type="domain" description="Smf/DprA SLOG" evidence="2">
    <location>
        <begin position="7"/>
        <end position="200"/>
    </location>
</feature>
<gene>
    <name evidence="3" type="primary">dprA</name>
    <name evidence="3" type="ORF">CRECT_0907</name>
</gene>
<reference evidence="3 4" key="1">
    <citation type="submission" date="2016-07" db="EMBL/GenBank/DDBJ databases">
        <title>Comparative genomics of the Campylobacter concisus group.</title>
        <authorList>
            <person name="Miller W.G."/>
            <person name="Yee E."/>
            <person name="Chapman M.H."/>
            <person name="Huynh S."/>
            <person name="Bono J.L."/>
            <person name="On S.L.W."/>
            <person name="StLeger J."/>
            <person name="Foster G."/>
            <person name="Parker C.T."/>
        </authorList>
    </citation>
    <scope>NUCLEOTIDE SEQUENCE [LARGE SCALE GENOMIC DNA]</scope>
    <source>
        <strain evidence="3 4">ATCC 33238</strain>
    </source>
</reference>
<dbReference type="AlphaFoldDB" id="A0A6G5QLT2"/>
<dbReference type="EMBL" id="CP012543">
    <property type="protein sequence ID" value="QCD46579.1"/>
    <property type="molecule type" value="Genomic_DNA"/>
</dbReference>
<evidence type="ECO:0000256" key="1">
    <source>
        <dbReference type="ARBA" id="ARBA00006525"/>
    </source>
</evidence>
<dbReference type="GO" id="GO:0009294">
    <property type="term" value="P:DNA-mediated transformation"/>
    <property type="evidence" value="ECO:0007669"/>
    <property type="project" value="InterPro"/>
</dbReference>
<dbReference type="PANTHER" id="PTHR43022">
    <property type="entry name" value="PROTEIN SMF"/>
    <property type="match status" value="1"/>
</dbReference>
<comment type="similarity">
    <text evidence="1">Belongs to the DprA/Smf family.</text>
</comment>
<dbReference type="Proteomes" id="UP000502377">
    <property type="component" value="Chromosome"/>
</dbReference>
<dbReference type="NCBIfam" id="TIGR00732">
    <property type="entry name" value="dprA"/>
    <property type="match status" value="1"/>
</dbReference>
<dbReference type="Pfam" id="PF02481">
    <property type="entry name" value="DNA_processg_A"/>
    <property type="match status" value="1"/>
</dbReference>
<dbReference type="PANTHER" id="PTHR43022:SF1">
    <property type="entry name" value="PROTEIN SMF"/>
    <property type="match status" value="1"/>
</dbReference>
<accession>A0A6G5QLT2</accession>
<dbReference type="SUPFAM" id="SSF102405">
    <property type="entry name" value="MCP/YpsA-like"/>
    <property type="match status" value="1"/>
</dbReference>
<dbReference type="RefSeq" id="WP_004319389.1">
    <property type="nucleotide sequence ID" value="NZ_CP012543.1"/>
</dbReference>
<sequence length="255" mass="27578">MNVLTSIPRGLLRLKKPPQKLYFEGNLALLERPMVSIVGSRKASAYTRQCVEALARTLANSGVCVVSGAAIGVDIAAHRGAYPHTVAVFGNGLNKIYPPSNAKIIKEIYQNALALSEYDPDEPPLAYRFLERNRIVVALSQALVVAQADAKSGSMQSARMAKELGVPIFTLPQRLGESEGTNELVASGTANLINDFDEFALRFGGKPESAQDDEVIKFCKNGASLDVALAKFGDKIYEYELEGKLRISGLTVFAE</sequence>
<dbReference type="KEGG" id="crx:CRECT_0907"/>
<organism evidence="3 4">
    <name type="scientific">Campylobacter rectus</name>
    <name type="common">Wolinella recta</name>
    <dbReference type="NCBI Taxonomy" id="203"/>
    <lineage>
        <taxon>Bacteria</taxon>
        <taxon>Pseudomonadati</taxon>
        <taxon>Campylobacterota</taxon>
        <taxon>Epsilonproteobacteria</taxon>
        <taxon>Campylobacterales</taxon>
        <taxon>Campylobacteraceae</taxon>
        <taxon>Campylobacter</taxon>
    </lineage>
</organism>
<dbReference type="InterPro" id="IPR057666">
    <property type="entry name" value="DrpA_SLOG"/>
</dbReference>
<evidence type="ECO:0000313" key="3">
    <source>
        <dbReference type="EMBL" id="QCD46579.1"/>
    </source>
</evidence>
<name>A0A6G5QLT2_CAMRE</name>
<protein>
    <submittedName>
        <fullName evidence="3">DNA protecting protein DprA</fullName>
    </submittedName>
</protein>